<keyword evidence="2" id="KW-1185">Reference proteome</keyword>
<accession>A0A2P6PSD8</accession>
<gene>
    <name evidence="1" type="ORF">RchiOBHm_Chr6g0276901</name>
</gene>
<protein>
    <submittedName>
        <fullName evidence="1">Uncharacterized protein</fullName>
    </submittedName>
</protein>
<sequence>MLTKFQNPDRSMEEESIIRKFHCTSECLIVRPLQGRCTELLLDEGTRMHGRLNSTFAGQFSLRSSVLGVEA</sequence>
<evidence type="ECO:0000313" key="2">
    <source>
        <dbReference type="Proteomes" id="UP000238479"/>
    </source>
</evidence>
<dbReference type="AlphaFoldDB" id="A0A2P6PSD8"/>
<evidence type="ECO:0000313" key="1">
    <source>
        <dbReference type="EMBL" id="PRQ24840.1"/>
    </source>
</evidence>
<comment type="caution">
    <text evidence="1">The sequence shown here is derived from an EMBL/GenBank/DDBJ whole genome shotgun (WGS) entry which is preliminary data.</text>
</comment>
<dbReference type="EMBL" id="PDCK01000044">
    <property type="protein sequence ID" value="PRQ24840.1"/>
    <property type="molecule type" value="Genomic_DNA"/>
</dbReference>
<name>A0A2P6PSD8_ROSCH</name>
<proteinExistence type="predicted"/>
<reference evidence="1 2" key="1">
    <citation type="journal article" date="2018" name="Nat. Genet.">
        <title>The Rosa genome provides new insights in the design of modern roses.</title>
        <authorList>
            <person name="Bendahmane M."/>
        </authorList>
    </citation>
    <scope>NUCLEOTIDE SEQUENCE [LARGE SCALE GENOMIC DNA]</scope>
    <source>
        <strain evidence="2">cv. Old Blush</strain>
    </source>
</reference>
<dbReference type="Proteomes" id="UP000238479">
    <property type="component" value="Chromosome 6"/>
</dbReference>
<dbReference type="Gramene" id="PRQ24840">
    <property type="protein sequence ID" value="PRQ24840"/>
    <property type="gene ID" value="RchiOBHm_Chr6g0276901"/>
</dbReference>
<organism evidence="1 2">
    <name type="scientific">Rosa chinensis</name>
    <name type="common">China rose</name>
    <dbReference type="NCBI Taxonomy" id="74649"/>
    <lineage>
        <taxon>Eukaryota</taxon>
        <taxon>Viridiplantae</taxon>
        <taxon>Streptophyta</taxon>
        <taxon>Embryophyta</taxon>
        <taxon>Tracheophyta</taxon>
        <taxon>Spermatophyta</taxon>
        <taxon>Magnoliopsida</taxon>
        <taxon>eudicotyledons</taxon>
        <taxon>Gunneridae</taxon>
        <taxon>Pentapetalae</taxon>
        <taxon>rosids</taxon>
        <taxon>fabids</taxon>
        <taxon>Rosales</taxon>
        <taxon>Rosaceae</taxon>
        <taxon>Rosoideae</taxon>
        <taxon>Rosoideae incertae sedis</taxon>
        <taxon>Rosa</taxon>
    </lineage>
</organism>